<dbReference type="AlphaFoldDB" id="A0A0V0J4T5"/>
<feature type="transmembrane region" description="Helical" evidence="1">
    <location>
        <begin position="72"/>
        <end position="89"/>
    </location>
</feature>
<keyword evidence="1" id="KW-1133">Transmembrane helix</keyword>
<name>A0A0V0J4T5_SCHSO</name>
<dbReference type="EMBL" id="GEEE01009063">
    <property type="protein sequence ID" value="JAP54162.1"/>
    <property type="molecule type" value="Transcribed_RNA"/>
</dbReference>
<sequence length="108" mass="12785">MFYRNHKRKCAFSFSFDRMHLLHISYSEDGYIQVLNICKTVQCPLKSNRSCSFTNTPHKVCSIVRIHCRIAWALYVIFLMTARNIWYSFHVSYITCRLKILKANTAVN</sequence>
<dbReference type="EMBL" id="GEEE01015425">
    <property type="protein sequence ID" value="JAP47800.1"/>
    <property type="molecule type" value="Transcribed_RNA"/>
</dbReference>
<dbReference type="EMBL" id="GEEE01013976">
    <property type="protein sequence ID" value="JAP49249.1"/>
    <property type="molecule type" value="Transcribed_RNA"/>
</dbReference>
<accession>A0A0V0J4T5</accession>
<dbReference type="EMBL" id="GEEE01002890">
    <property type="protein sequence ID" value="JAP60335.1"/>
    <property type="molecule type" value="Transcribed_RNA"/>
</dbReference>
<reference evidence="2" key="1">
    <citation type="submission" date="2016-01" db="EMBL/GenBank/DDBJ databases">
        <title>Reference transcriptome for the parasite Schistocephalus solidus: insights into the molecular evolution of parasitism.</title>
        <authorList>
            <person name="Hebert F.O."/>
            <person name="Grambauer S."/>
            <person name="Barber I."/>
            <person name="Landry C.R."/>
            <person name="Aubin-Horth N."/>
        </authorList>
    </citation>
    <scope>NUCLEOTIDE SEQUENCE</scope>
</reference>
<gene>
    <name evidence="2" type="ORF">TR127339</name>
</gene>
<dbReference type="EMBL" id="GEEE01010119">
    <property type="protein sequence ID" value="JAP53106.1"/>
    <property type="molecule type" value="Transcribed_RNA"/>
</dbReference>
<proteinExistence type="predicted"/>
<organism evidence="2">
    <name type="scientific">Schistocephalus solidus</name>
    <name type="common">Tapeworm</name>
    <dbReference type="NCBI Taxonomy" id="70667"/>
    <lineage>
        <taxon>Eukaryota</taxon>
        <taxon>Metazoa</taxon>
        <taxon>Spiralia</taxon>
        <taxon>Lophotrochozoa</taxon>
        <taxon>Platyhelminthes</taxon>
        <taxon>Cestoda</taxon>
        <taxon>Eucestoda</taxon>
        <taxon>Diphyllobothriidea</taxon>
        <taxon>Diphyllobothriidae</taxon>
        <taxon>Schistocephalus</taxon>
    </lineage>
</organism>
<dbReference type="EMBL" id="GEEE01006458">
    <property type="protein sequence ID" value="JAP56767.1"/>
    <property type="molecule type" value="Transcribed_RNA"/>
</dbReference>
<dbReference type="EMBL" id="GEEE01006475">
    <property type="protein sequence ID" value="JAP56750.1"/>
    <property type="molecule type" value="Transcribed_RNA"/>
</dbReference>
<keyword evidence="1" id="KW-0472">Membrane</keyword>
<dbReference type="EMBL" id="GEEE01016333">
    <property type="protein sequence ID" value="JAP46892.1"/>
    <property type="molecule type" value="Transcribed_RNA"/>
</dbReference>
<keyword evidence="1" id="KW-0812">Transmembrane</keyword>
<dbReference type="EMBL" id="GEEE01011786">
    <property type="protein sequence ID" value="JAP51439.1"/>
    <property type="molecule type" value="Transcribed_RNA"/>
</dbReference>
<evidence type="ECO:0000256" key="1">
    <source>
        <dbReference type="SAM" id="Phobius"/>
    </source>
</evidence>
<protein>
    <submittedName>
        <fullName evidence="2">Uncharacterized protein</fullName>
    </submittedName>
</protein>
<evidence type="ECO:0000313" key="2">
    <source>
        <dbReference type="EMBL" id="JAP60335.1"/>
    </source>
</evidence>